<dbReference type="AlphaFoldDB" id="A0A4V1M371"/>
<dbReference type="InParanoid" id="A0A4V1M371"/>
<comment type="caution">
    <text evidence="1">The sequence shown here is derived from an EMBL/GenBank/DDBJ whole genome shotgun (WGS) entry which is preliminary data.</text>
</comment>
<organism evidence="1 2">
    <name type="scientific">Tremella mesenterica</name>
    <name type="common">Jelly fungus</name>
    <dbReference type="NCBI Taxonomy" id="5217"/>
    <lineage>
        <taxon>Eukaryota</taxon>
        <taxon>Fungi</taxon>
        <taxon>Dikarya</taxon>
        <taxon>Basidiomycota</taxon>
        <taxon>Agaricomycotina</taxon>
        <taxon>Tremellomycetes</taxon>
        <taxon>Tremellales</taxon>
        <taxon>Tremellaceae</taxon>
        <taxon>Tremella</taxon>
    </lineage>
</organism>
<keyword evidence="2" id="KW-1185">Reference proteome</keyword>
<proteinExistence type="predicted"/>
<dbReference type="VEuPathDB" id="FungiDB:TREMEDRAFT_65650"/>
<name>A0A4V1M371_TREME</name>
<sequence length="320" mass="35468">MTTVPPPVKTSGSTDGSIIDQMVKFTSSFIENSIGVPMPSAPKWGHDEIKVWVYNGTMGMAFKADRSLPGRAQRLESIYQSACKDFALKNPSVLTLNVGDMKDTELGGLWYESVCHATESENDKRRDRDEAAHVSYPFSPYVVHRLPAAPTGCVWHTHYRTVPPPLSRLQAFGLSCIHTESQATEGSGSGTETERTSDHLNDESLEALIIMNPTKDRESTIHGHEVVQVWHYSSRTLCNDQLSNGSKPQPTIRRIPRKVGEALGSKPRWGRVIREDGQTWVLGASTGKRYGVIFNYGEPVPDFSEDDKWSPANAKDNGTH</sequence>
<dbReference type="Proteomes" id="UP000289152">
    <property type="component" value="Unassembled WGS sequence"/>
</dbReference>
<reference evidence="1 2" key="1">
    <citation type="submission" date="2016-06" db="EMBL/GenBank/DDBJ databases">
        <title>Evolution of pathogenesis and genome organization in the Tremellales.</title>
        <authorList>
            <person name="Cuomo C."/>
            <person name="Litvintseva A."/>
            <person name="Heitman J."/>
            <person name="Chen Y."/>
            <person name="Sun S."/>
            <person name="Springer D."/>
            <person name="Dromer F."/>
            <person name="Young S."/>
            <person name="Zeng Q."/>
            <person name="Chapman S."/>
            <person name="Gujja S."/>
            <person name="Saif S."/>
            <person name="Birren B."/>
        </authorList>
    </citation>
    <scope>NUCLEOTIDE SEQUENCE [LARGE SCALE GENOMIC DNA]</scope>
    <source>
        <strain evidence="1 2">ATCC 28783</strain>
    </source>
</reference>
<protein>
    <submittedName>
        <fullName evidence="1">Uncharacterized protein</fullName>
    </submittedName>
</protein>
<dbReference type="EMBL" id="SDIL01000119">
    <property type="protein sequence ID" value="RXK35850.1"/>
    <property type="molecule type" value="Genomic_DNA"/>
</dbReference>
<gene>
    <name evidence="1" type="ORF">M231_06898</name>
</gene>
<accession>A0A4V1M371</accession>
<evidence type="ECO:0000313" key="1">
    <source>
        <dbReference type="EMBL" id="RXK35850.1"/>
    </source>
</evidence>
<evidence type="ECO:0000313" key="2">
    <source>
        <dbReference type="Proteomes" id="UP000289152"/>
    </source>
</evidence>